<dbReference type="InterPro" id="IPR003439">
    <property type="entry name" value="ABC_transporter-like_ATP-bd"/>
</dbReference>
<dbReference type="Gene3D" id="3.40.50.300">
    <property type="entry name" value="P-loop containing nucleotide triphosphate hydrolases"/>
    <property type="match status" value="1"/>
</dbReference>
<dbReference type="Pfam" id="PF00005">
    <property type="entry name" value="ABC_tran"/>
    <property type="match status" value="1"/>
</dbReference>
<feature type="domain" description="ABC transporter" evidence="8">
    <location>
        <begin position="345"/>
        <end position="577"/>
    </location>
</feature>
<keyword evidence="11" id="KW-1185">Reference proteome</keyword>
<dbReference type="PROSITE" id="PS50929">
    <property type="entry name" value="ABC_TM1F"/>
    <property type="match status" value="1"/>
</dbReference>
<keyword evidence="5 7" id="KW-1133">Transmembrane helix</keyword>
<evidence type="ECO:0000256" key="4">
    <source>
        <dbReference type="ARBA" id="ARBA00022840"/>
    </source>
</evidence>
<feature type="transmembrane region" description="Helical" evidence="7">
    <location>
        <begin position="145"/>
        <end position="169"/>
    </location>
</feature>
<comment type="subcellular location">
    <subcellularLocation>
        <location evidence="1">Cell membrane</location>
        <topology evidence="1">Multi-pass membrane protein</topology>
    </subcellularLocation>
</comment>
<dbReference type="GO" id="GO:0034775">
    <property type="term" value="P:glutathione transmembrane transport"/>
    <property type="evidence" value="ECO:0007669"/>
    <property type="project" value="InterPro"/>
</dbReference>
<dbReference type="GO" id="GO:0045454">
    <property type="term" value="P:cell redox homeostasis"/>
    <property type="evidence" value="ECO:0007669"/>
    <property type="project" value="InterPro"/>
</dbReference>
<dbReference type="NCBIfam" id="TIGR02868">
    <property type="entry name" value="CydC"/>
    <property type="match status" value="1"/>
</dbReference>
<dbReference type="GO" id="GO:0140359">
    <property type="term" value="F:ABC-type transporter activity"/>
    <property type="evidence" value="ECO:0007669"/>
    <property type="project" value="InterPro"/>
</dbReference>
<feature type="transmembrane region" description="Helical" evidence="7">
    <location>
        <begin position="261"/>
        <end position="282"/>
    </location>
</feature>
<evidence type="ECO:0000256" key="6">
    <source>
        <dbReference type="ARBA" id="ARBA00023136"/>
    </source>
</evidence>
<evidence type="ECO:0000256" key="1">
    <source>
        <dbReference type="ARBA" id="ARBA00004651"/>
    </source>
</evidence>
<dbReference type="PANTHER" id="PTHR24221:SF653">
    <property type="entry name" value="TRANSPORT ATP-BINDING PROTEIN CYDC"/>
    <property type="match status" value="1"/>
</dbReference>
<dbReference type="InterPro" id="IPR039421">
    <property type="entry name" value="Type_1_exporter"/>
</dbReference>
<evidence type="ECO:0000313" key="10">
    <source>
        <dbReference type="EMBL" id="PCR99335.1"/>
    </source>
</evidence>
<dbReference type="PROSITE" id="PS50893">
    <property type="entry name" value="ABC_TRANSPORTER_2"/>
    <property type="match status" value="1"/>
</dbReference>
<dbReference type="PROSITE" id="PS00211">
    <property type="entry name" value="ABC_TRANSPORTER_1"/>
    <property type="match status" value="1"/>
</dbReference>
<dbReference type="InterPro" id="IPR027417">
    <property type="entry name" value="P-loop_NTPase"/>
</dbReference>
<proteinExistence type="predicted"/>
<evidence type="ECO:0000256" key="2">
    <source>
        <dbReference type="ARBA" id="ARBA00022692"/>
    </source>
</evidence>
<evidence type="ECO:0000259" key="8">
    <source>
        <dbReference type="PROSITE" id="PS50893"/>
    </source>
</evidence>
<evidence type="ECO:0000256" key="5">
    <source>
        <dbReference type="ARBA" id="ARBA00022989"/>
    </source>
</evidence>
<feature type="transmembrane region" description="Helical" evidence="7">
    <location>
        <begin position="33"/>
        <end position="57"/>
    </location>
</feature>
<gene>
    <name evidence="10" type="ORF">RT41_GL001976</name>
</gene>
<dbReference type="SUPFAM" id="SSF52540">
    <property type="entry name" value="P-loop containing nucleoside triphosphate hydrolases"/>
    <property type="match status" value="1"/>
</dbReference>
<dbReference type="CDD" id="cd03247">
    <property type="entry name" value="ABCC_cytochrome_bd"/>
    <property type="match status" value="1"/>
</dbReference>
<evidence type="ECO:0000313" key="11">
    <source>
        <dbReference type="Proteomes" id="UP000218181"/>
    </source>
</evidence>
<dbReference type="InterPro" id="IPR011527">
    <property type="entry name" value="ABC1_TM_dom"/>
</dbReference>
<dbReference type="SUPFAM" id="SSF90123">
    <property type="entry name" value="ABC transporter transmembrane region"/>
    <property type="match status" value="1"/>
</dbReference>
<feature type="domain" description="ABC transmembrane type-1" evidence="9">
    <location>
        <begin position="34"/>
        <end position="299"/>
    </location>
</feature>
<dbReference type="GO" id="GO:0005524">
    <property type="term" value="F:ATP binding"/>
    <property type="evidence" value="ECO:0007669"/>
    <property type="project" value="UniProtKB-KW"/>
</dbReference>
<comment type="caution">
    <text evidence="10">The sequence shown here is derived from an EMBL/GenBank/DDBJ whole genome shotgun (WGS) entry which is preliminary data.</text>
</comment>
<feature type="transmembrane region" description="Helical" evidence="7">
    <location>
        <begin position="175"/>
        <end position="198"/>
    </location>
</feature>
<dbReference type="PANTHER" id="PTHR24221">
    <property type="entry name" value="ATP-BINDING CASSETTE SUB-FAMILY B"/>
    <property type="match status" value="1"/>
</dbReference>
<feature type="transmembrane region" description="Helical" evidence="7">
    <location>
        <begin position="69"/>
        <end position="88"/>
    </location>
</feature>
<dbReference type="EMBL" id="JXJU01000009">
    <property type="protein sequence ID" value="PCR99335.1"/>
    <property type="molecule type" value="Genomic_DNA"/>
</dbReference>
<protein>
    <submittedName>
        <fullName evidence="10">Cytochrome C nitrate reductase</fullName>
    </submittedName>
</protein>
<organism evidence="10 11">
    <name type="scientific">Lactococcus fujiensis JCM 16395</name>
    <dbReference type="NCBI Taxonomy" id="1291764"/>
    <lineage>
        <taxon>Bacteria</taxon>
        <taxon>Bacillati</taxon>
        <taxon>Bacillota</taxon>
        <taxon>Bacilli</taxon>
        <taxon>Lactobacillales</taxon>
        <taxon>Streptococcaceae</taxon>
        <taxon>Lactococcus</taxon>
    </lineage>
</organism>
<dbReference type="GO" id="GO:0005886">
    <property type="term" value="C:plasma membrane"/>
    <property type="evidence" value="ECO:0007669"/>
    <property type="project" value="UniProtKB-SubCell"/>
</dbReference>
<dbReference type="SMART" id="SM00382">
    <property type="entry name" value="AAA"/>
    <property type="match status" value="1"/>
</dbReference>
<evidence type="ECO:0000256" key="7">
    <source>
        <dbReference type="SAM" id="Phobius"/>
    </source>
</evidence>
<keyword evidence="6 7" id="KW-0472">Membrane</keyword>
<sequence>MDKLNDKNKMKIRDILFSNNWITPYLKKYKSGLILAVFLGVITMLCAGLLMFSSGYVISKSARKPENILMIYVPVLMVRVFGIGRPVIRYVERLTSHNWILKITSELRKKLYLRLEKNSVSIANRLKIGDLLGILNEDLASLQNLYLRTIFPVLIAGALSIALLISASVVSLSLAFGLAIFLGILLILIPFLSFKWTVNDDTRLKHYRNQLFSDLTEDILGLQDWTLSGRKDDFLKNYLEAEKNTRSVQKGLFSFARKRGLLLQFIYATLVVFLLIWSGLHLTSGESLNYIAAISLMAFPLFDAYGPLSEAIVETQRYADSVKRLNQLPDSDETIRNQAIVSDDLSIRDMSFSFEDGQVVFKNLNLEINKGEHLVILGRSGVGKSTLASLVRGDLRPTSGKITFGNVEPSKANNVESKIGVINQSPYIFNATLRSNLTLAKLDATDEEIWETLELVGLKSMVESLPNGLAEWINEAGTQFSGGERQRLALARILLSNAQTIILDEPTVSLDPITENQLLQLFFDRLKGKTILFITHHLLGIQRMDRVIFLENGSIKIDGEPHALLNENEDFKRLYQLDQGI</sequence>
<evidence type="ECO:0000259" key="9">
    <source>
        <dbReference type="PROSITE" id="PS50929"/>
    </source>
</evidence>
<dbReference type="InterPro" id="IPR014223">
    <property type="entry name" value="ABC_CydC/D"/>
</dbReference>
<accession>A0A2A5RJL9</accession>
<dbReference type="GO" id="GO:0016887">
    <property type="term" value="F:ATP hydrolysis activity"/>
    <property type="evidence" value="ECO:0007669"/>
    <property type="project" value="InterPro"/>
</dbReference>
<keyword evidence="3" id="KW-0547">Nucleotide-binding</keyword>
<dbReference type="GO" id="GO:0034040">
    <property type="term" value="F:ATPase-coupled lipid transmembrane transporter activity"/>
    <property type="evidence" value="ECO:0007669"/>
    <property type="project" value="TreeGrafter"/>
</dbReference>
<dbReference type="InterPro" id="IPR003593">
    <property type="entry name" value="AAA+_ATPase"/>
</dbReference>
<keyword evidence="2 7" id="KW-0812">Transmembrane</keyword>
<dbReference type="Proteomes" id="UP000218181">
    <property type="component" value="Unassembled WGS sequence"/>
</dbReference>
<reference evidence="10 11" key="1">
    <citation type="submission" date="2014-12" db="EMBL/GenBank/DDBJ databases">
        <title>Draft genome sequences of 10 type strains of Lactococcus.</title>
        <authorList>
            <person name="Sun Z."/>
            <person name="Zhong Z."/>
            <person name="Liu W."/>
            <person name="Zhang W."/>
            <person name="Zhang H."/>
        </authorList>
    </citation>
    <scope>NUCLEOTIDE SEQUENCE [LARGE SCALE GENOMIC DNA]</scope>
    <source>
        <strain evidence="10 11">JCM 16395</strain>
    </source>
</reference>
<dbReference type="AlphaFoldDB" id="A0A2A5RJL9"/>
<dbReference type="Pfam" id="PF00664">
    <property type="entry name" value="ABC_membrane"/>
    <property type="match status" value="1"/>
</dbReference>
<dbReference type="Gene3D" id="1.20.1560.10">
    <property type="entry name" value="ABC transporter type 1, transmembrane domain"/>
    <property type="match status" value="1"/>
</dbReference>
<dbReference type="InterPro" id="IPR036640">
    <property type="entry name" value="ABC1_TM_sf"/>
</dbReference>
<evidence type="ECO:0000256" key="3">
    <source>
        <dbReference type="ARBA" id="ARBA00022741"/>
    </source>
</evidence>
<dbReference type="STRING" id="1291764.GCA_001311235_01420"/>
<keyword evidence="4" id="KW-0067">ATP-binding</keyword>
<dbReference type="InterPro" id="IPR017871">
    <property type="entry name" value="ABC_transporter-like_CS"/>
</dbReference>
<name>A0A2A5RJL9_9LACT</name>